<name>A0AAN9EKF8_CROPI</name>
<evidence type="ECO:0000256" key="1">
    <source>
        <dbReference type="ARBA" id="ARBA00004141"/>
    </source>
</evidence>
<comment type="similarity">
    <text evidence="2">Belongs to the MscS (TC 1.A.23) family.</text>
</comment>
<dbReference type="PANTHER" id="PTHR43634">
    <property type="entry name" value="OW CONDUCTANCE MECHANOSENSITIVE CHANNEL"/>
    <property type="match status" value="1"/>
</dbReference>
<organism evidence="4 5">
    <name type="scientific">Crotalaria pallida</name>
    <name type="common">Smooth rattlebox</name>
    <name type="synonym">Crotalaria striata</name>
    <dbReference type="NCBI Taxonomy" id="3830"/>
    <lineage>
        <taxon>Eukaryota</taxon>
        <taxon>Viridiplantae</taxon>
        <taxon>Streptophyta</taxon>
        <taxon>Embryophyta</taxon>
        <taxon>Tracheophyta</taxon>
        <taxon>Spermatophyta</taxon>
        <taxon>Magnoliopsida</taxon>
        <taxon>eudicotyledons</taxon>
        <taxon>Gunneridae</taxon>
        <taxon>Pentapetalae</taxon>
        <taxon>rosids</taxon>
        <taxon>fabids</taxon>
        <taxon>Fabales</taxon>
        <taxon>Fabaceae</taxon>
        <taxon>Papilionoideae</taxon>
        <taxon>50 kb inversion clade</taxon>
        <taxon>genistoids sensu lato</taxon>
        <taxon>core genistoids</taxon>
        <taxon>Crotalarieae</taxon>
        <taxon>Crotalaria</taxon>
    </lineage>
</organism>
<comment type="caution">
    <text evidence="4">The sequence shown here is derived from an EMBL/GenBank/DDBJ whole genome shotgun (WGS) entry which is preliminary data.</text>
</comment>
<proteinExistence type="inferred from homology"/>
<evidence type="ECO:0000259" key="3">
    <source>
        <dbReference type="Pfam" id="PF25237"/>
    </source>
</evidence>
<comment type="subcellular location">
    <subcellularLocation>
        <location evidence="1">Membrane</location>
        <topology evidence="1">Multi-pass membrane protein</topology>
    </subcellularLocation>
</comment>
<dbReference type="PANTHER" id="PTHR43634:SF17">
    <property type="entry name" value="PROTEIN, PUTATIVE-RELATED"/>
    <property type="match status" value="1"/>
</dbReference>
<dbReference type="InterPro" id="IPR045042">
    <property type="entry name" value="YnaI-like"/>
</dbReference>
<dbReference type="GO" id="GO:0016020">
    <property type="term" value="C:membrane"/>
    <property type="evidence" value="ECO:0007669"/>
    <property type="project" value="UniProtKB-SubCell"/>
</dbReference>
<gene>
    <name evidence="4" type="ORF">RIF29_24799</name>
</gene>
<protein>
    <recommendedName>
        <fullName evidence="3">Mechanosensitive channel protein 2/3 transmembrane domain-containing protein</fullName>
    </recommendedName>
</protein>
<dbReference type="Pfam" id="PF25237">
    <property type="entry name" value="MSL2_3"/>
    <property type="match status" value="1"/>
</dbReference>
<sequence>MATGNNLEGDKHICAQQDSIPEAAICSAALIDCIQQNSAKIGEEVGTNSGHVNAQYPLELTLKSENSWKKSTTHYIVTSYVRPLLLWAGAILICRALKPVVLPTETGQVVKERLLNFVRSLSTVLAIAYCLSSQPL</sequence>
<dbReference type="InterPro" id="IPR057483">
    <property type="entry name" value="MSL2/3_TM_dom"/>
</dbReference>
<dbReference type="EMBL" id="JAYWIO010000005">
    <property type="protein sequence ID" value="KAK7259199.1"/>
    <property type="molecule type" value="Genomic_DNA"/>
</dbReference>
<dbReference type="Proteomes" id="UP001372338">
    <property type="component" value="Unassembled WGS sequence"/>
</dbReference>
<dbReference type="AlphaFoldDB" id="A0AAN9EKF8"/>
<reference evidence="4 5" key="1">
    <citation type="submission" date="2024-01" db="EMBL/GenBank/DDBJ databases">
        <title>The genomes of 5 underutilized Papilionoideae crops provide insights into root nodulation and disease resistanc.</title>
        <authorList>
            <person name="Yuan L."/>
        </authorList>
    </citation>
    <scope>NUCLEOTIDE SEQUENCE [LARGE SCALE GENOMIC DNA]</scope>
    <source>
        <strain evidence="4">ZHUSHIDOU_FW_LH</strain>
        <tissue evidence="4">Leaf</tissue>
    </source>
</reference>
<feature type="domain" description="Mechanosensitive channel protein 2/3 transmembrane" evidence="3">
    <location>
        <begin position="73"/>
        <end position="133"/>
    </location>
</feature>
<evidence type="ECO:0000313" key="4">
    <source>
        <dbReference type="EMBL" id="KAK7259199.1"/>
    </source>
</evidence>
<evidence type="ECO:0000313" key="5">
    <source>
        <dbReference type="Proteomes" id="UP001372338"/>
    </source>
</evidence>
<keyword evidence="5" id="KW-1185">Reference proteome</keyword>
<accession>A0AAN9EKF8</accession>
<evidence type="ECO:0000256" key="2">
    <source>
        <dbReference type="ARBA" id="ARBA00008017"/>
    </source>
</evidence>